<feature type="transmembrane region" description="Helical" evidence="1">
    <location>
        <begin position="12"/>
        <end position="29"/>
    </location>
</feature>
<reference evidence="2 3" key="1">
    <citation type="submission" date="2020-08" db="EMBL/GenBank/DDBJ databases">
        <authorList>
            <person name="Liu C."/>
            <person name="Sun Q."/>
        </authorList>
    </citation>
    <scope>NUCLEOTIDE SEQUENCE [LARGE SCALE GENOMIC DNA]</scope>
    <source>
        <strain evidence="2 3">NSJ-57</strain>
    </source>
</reference>
<sequence length="1476" mass="166377">MTEFVKRHKKLISVVTFLFLLFFGGIYTIKHNLPKTVEILTGAFLGPKFKSSDIIFEKNKIIVKDFILQDKDEVIIKSPEVDILYTKESLKNLRIKEIIVNGGEANITRRKNGDVNVVAAFTGGSDDKPEKEEKKEKKYEPGISVPIDKITGKDITTIYRDYSYRLPIEKIAYNTNGFMTFSKTEGIDLNFRGTNKKEVFDFSFNNSKEPYSMTIKLANIGVTTELAQYGYDGDEISYNGGTLNMDLTIATSGLLGWLNFDGVDLRYKDLDDTIKNVSGEGKFNKEGIFIDATGLVFGKDEKFSLSYKNEELNIDFALENIQQKNIEKLSYLKGIDLPFNDLVVNKMKFNLNMKKELKITIDGFVKKLNIDNISLQNTGLKFIYDNGGMHIDNLNSDILVLDDKKKELIKEKLSANLDLDKENNGNVIFSLINTNDKKYIPNLEGNAKFSMDKEKIDFNFNSNILNLKGKYLSKDEKLVLEDKMYYLEYDIKNRNYVKGKGEFLISLLDNKFSIDFSGEKNIFKIDNFSVENKLETTKKLFSGEIDLGTMSYDFNFSGEKLALQNFLTDNKSPLFSGALKGNIQGNKENINAKLEIQDLLVEYPVKVSGVNGKLDLNKSKNLDVDFAGEIGKIAYNNYSIDGILAVFRMKNENLEIKTLQNGFINFAGNIDLKKEKLDIVGNINNLPLSKLDIENPNILIENAGAKFYGDLNNPKGQVDIKNISVEINDGQPILIGGKIDFSNGKFYTDTLKINNSIVKGEYLVDKKRYSAKVTIIEEDIGKYYGDTNLKYRVIGTLLLNGQDKEINASLKSTLDKIYIQGRHLPNVYLETSYKSKDLLNGSLIIDDIILSNSDLQNILNLNGKFDLNNKVLKLDLPTQEVELVKLKEYIPIEDIKGSIVIAGDVTGPIDDLKYKLNTSSDKIIIEGVEFDKLKIAVTGNLEEAKLDEFSFRYMENLFYSTGNYNLKTQKYKYNASSKKINLSFLNIFLNEYKIENITGEAVFDLELANNKNTGFLTITNFGLEKKDLFLKLTDFNSTIRLAGSRLFTDSLTGNFNDGTVFFKGSISIPTLNEIADNPYFYEDLTYNADLELRNIKYKYGKYFNLDLNTDLSFKNNNLFGQVEILKGEVFEIPTKSESIFEKIRKFLFSSASKTVNDSESLGKDFKIDTVFDNSINVNIGLKIVDGIKLDIDTLVSMVTDIQGNILGSGIITGSNGKYLFLGNIEAIGGSLNVNDNTFVIERAILAFNDRKTYFPKINPNVLIDASVDVKNDRIGLALNGTLDNLQFNINSKNGSSSGSLNSLLVGDGDGQDNNDATAALLTNLIGGQFTQIIRPISNLVKNTLGLSKFRIASNFLTEDSQNGYNSERQSRIRLGAVLEAEDNIYKDKIWWVAKATLLEEDSEQTGNPNQSGVFKDYDFSLVYRFDYTKSIGIGVGKLSEDLRKTLDGDSKKNLNYHIDFKFEKKYDNLLDIFINK</sequence>
<accession>A0A7G9GXX0</accession>
<evidence type="ECO:0000313" key="3">
    <source>
        <dbReference type="Proteomes" id="UP000515913"/>
    </source>
</evidence>
<keyword evidence="1" id="KW-0472">Membrane</keyword>
<evidence type="ECO:0000313" key="2">
    <source>
        <dbReference type="EMBL" id="QNM15652.1"/>
    </source>
</evidence>
<keyword evidence="1" id="KW-1133">Transmembrane helix</keyword>
<dbReference type="Proteomes" id="UP000515913">
    <property type="component" value="Chromosome"/>
</dbReference>
<protein>
    <submittedName>
        <fullName evidence="2">Uncharacterized protein</fullName>
    </submittedName>
</protein>
<proteinExistence type="predicted"/>
<name>A0A7G9GXX0_9FUSO</name>
<dbReference type="KEGG" id="fho:H9Q81_02080"/>
<keyword evidence="3" id="KW-1185">Reference proteome</keyword>
<gene>
    <name evidence="2" type="ORF">H9Q81_02080</name>
</gene>
<evidence type="ECO:0000256" key="1">
    <source>
        <dbReference type="SAM" id="Phobius"/>
    </source>
</evidence>
<dbReference type="RefSeq" id="WP_187423040.1">
    <property type="nucleotide sequence ID" value="NZ_CP060637.1"/>
</dbReference>
<dbReference type="EMBL" id="CP060637">
    <property type="protein sequence ID" value="QNM15652.1"/>
    <property type="molecule type" value="Genomic_DNA"/>
</dbReference>
<keyword evidence="1" id="KW-0812">Transmembrane</keyword>
<organism evidence="2 3">
    <name type="scientific">Fusobacterium hominis</name>
    <dbReference type="NCBI Taxonomy" id="2764326"/>
    <lineage>
        <taxon>Bacteria</taxon>
        <taxon>Fusobacteriati</taxon>
        <taxon>Fusobacteriota</taxon>
        <taxon>Fusobacteriia</taxon>
        <taxon>Fusobacteriales</taxon>
        <taxon>Fusobacteriaceae</taxon>
        <taxon>Fusobacterium</taxon>
    </lineage>
</organism>